<dbReference type="InterPro" id="IPR051677">
    <property type="entry name" value="AfsR-DnrI-RedD_regulator"/>
</dbReference>
<proteinExistence type="predicted"/>
<name>A5GFC1_GEOUR</name>
<feature type="domain" description="Bacterial transcriptional activator" evidence="1">
    <location>
        <begin position="115"/>
        <end position="201"/>
    </location>
</feature>
<dbReference type="GO" id="GO:0003677">
    <property type="term" value="F:DNA binding"/>
    <property type="evidence" value="ECO:0007669"/>
    <property type="project" value="InterPro"/>
</dbReference>
<evidence type="ECO:0000313" key="3">
    <source>
        <dbReference type="Proteomes" id="UP000006695"/>
    </source>
</evidence>
<accession>A5GFC1</accession>
<dbReference type="InterPro" id="IPR036388">
    <property type="entry name" value="WH-like_DNA-bd_sf"/>
</dbReference>
<dbReference type="SUPFAM" id="SSF46894">
    <property type="entry name" value="C-terminal effector domain of the bipartite response regulators"/>
    <property type="match status" value="1"/>
</dbReference>
<dbReference type="STRING" id="351605.Gura_1936"/>
<dbReference type="InterPro" id="IPR016032">
    <property type="entry name" value="Sig_transdc_resp-reg_C-effctor"/>
</dbReference>
<dbReference type="RefSeq" id="WP_011938829.1">
    <property type="nucleotide sequence ID" value="NC_009483.1"/>
</dbReference>
<dbReference type="InterPro" id="IPR005158">
    <property type="entry name" value="BTAD"/>
</dbReference>
<dbReference type="KEGG" id="gur:Gura_1936"/>
<dbReference type="PANTHER" id="PTHR35807">
    <property type="entry name" value="TRANSCRIPTIONAL REGULATOR REDD-RELATED"/>
    <property type="match status" value="1"/>
</dbReference>
<dbReference type="InterPro" id="IPR011990">
    <property type="entry name" value="TPR-like_helical_dom_sf"/>
</dbReference>
<evidence type="ECO:0000313" key="2">
    <source>
        <dbReference type="EMBL" id="ABQ26126.1"/>
    </source>
</evidence>
<evidence type="ECO:0000259" key="1">
    <source>
        <dbReference type="Pfam" id="PF03704"/>
    </source>
</evidence>
<reference evidence="2 3" key="1">
    <citation type="submission" date="2007-05" db="EMBL/GenBank/DDBJ databases">
        <title>Complete sequence of Geobacter uraniireducens Rf4.</title>
        <authorList>
            <consortium name="US DOE Joint Genome Institute"/>
            <person name="Copeland A."/>
            <person name="Lucas S."/>
            <person name="Lapidus A."/>
            <person name="Barry K."/>
            <person name="Detter J.C."/>
            <person name="Glavina del Rio T."/>
            <person name="Hammon N."/>
            <person name="Israni S."/>
            <person name="Dalin E."/>
            <person name="Tice H."/>
            <person name="Pitluck S."/>
            <person name="Chertkov O."/>
            <person name="Brettin T."/>
            <person name="Bruce D."/>
            <person name="Han C."/>
            <person name="Schmutz J."/>
            <person name="Larimer F."/>
            <person name="Land M."/>
            <person name="Hauser L."/>
            <person name="Kyrpides N."/>
            <person name="Mikhailova N."/>
            <person name="Shelobolina E."/>
            <person name="Aklujkar M."/>
            <person name="Lovley D."/>
            <person name="Richardson P."/>
        </authorList>
    </citation>
    <scope>NUCLEOTIDE SEQUENCE [LARGE SCALE GENOMIC DNA]</scope>
    <source>
        <strain evidence="2 3">Rf4</strain>
    </source>
</reference>
<sequence>MGRARGVKKTEEIEELSVHAFGGLSIYYNGIPITVIWESQKARLLFCYLLVTYDQWMHRDKLIEALWPGCEPSAGANNFKTTISRLRKSFSGAHIVNPVLMQGEAVRINIASISLDSSKFVQKATSGIKSLARGEMSEARKYLEEAQDLYTGEFLTEEPFNQFITGARNELSELHISVIKSLEKIYQQEGNTDALDAIRMLTKSLITRIA</sequence>
<dbReference type="AlphaFoldDB" id="A5GFC1"/>
<dbReference type="PANTHER" id="PTHR35807:SF2">
    <property type="entry name" value="TRANSCRIPTIONAL ACTIVATOR DOMAIN"/>
    <property type="match status" value="1"/>
</dbReference>
<dbReference type="GO" id="GO:0006355">
    <property type="term" value="P:regulation of DNA-templated transcription"/>
    <property type="evidence" value="ECO:0007669"/>
    <property type="project" value="InterPro"/>
</dbReference>
<gene>
    <name evidence="2" type="ordered locus">Gura_1936</name>
</gene>
<dbReference type="HOGENOM" id="CLU_1281672_0_0_7"/>
<protein>
    <submittedName>
        <fullName evidence="2">Transcriptional regulator, SARP family</fullName>
    </submittedName>
</protein>
<dbReference type="EMBL" id="CP000698">
    <property type="protein sequence ID" value="ABQ26126.1"/>
    <property type="molecule type" value="Genomic_DNA"/>
</dbReference>
<dbReference type="Gene3D" id="1.25.40.10">
    <property type="entry name" value="Tetratricopeptide repeat domain"/>
    <property type="match status" value="1"/>
</dbReference>
<organism evidence="2 3">
    <name type="scientific">Geotalea uraniireducens (strain Rf4)</name>
    <name type="common">Geobacter uraniireducens</name>
    <dbReference type="NCBI Taxonomy" id="351605"/>
    <lineage>
        <taxon>Bacteria</taxon>
        <taxon>Pseudomonadati</taxon>
        <taxon>Thermodesulfobacteriota</taxon>
        <taxon>Desulfuromonadia</taxon>
        <taxon>Geobacterales</taxon>
        <taxon>Geobacteraceae</taxon>
        <taxon>Geotalea</taxon>
    </lineage>
</organism>
<dbReference type="Pfam" id="PF03704">
    <property type="entry name" value="BTAD"/>
    <property type="match status" value="1"/>
</dbReference>
<dbReference type="Gene3D" id="1.10.10.10">
    <property type="entry name" value="Winged helix-like DNA-binding domain superfamily/Winged helix DNA-binding domain"/>
    <property type="match status" value="1"/>
</dbReference>
<keyword evidence="3" id="KW-1185">Reference proteome</keyword>
<dbReference type="Proteomes" id="UP000006695">
    <property type="component" value="Chromosome"/>
</dbReference>